<reference evidence="2" key="1">
    <citation type="journal article" date="2021" name="bioRxiv">
        <title>Whole Genome Assembly and Annotation of Northern Wild Rice, Zizania palustris L., Supports a Whole Genome Duplication in the Zizania Genus.</title>
        <authorList>
            <person name="Haas M."/>
            <person name="Kono T."/>
            <person name="Macchietto M."/>
            <person name="Millas R."/>
            <person name="McGilp L."/>
            <person name="Shao M."/>
            <person name="Duquette J."/>
            <person name="Hirsch C.N."/>
            <person name="Kimball J."/>
        </authorList>
    </citation>
    <scope>NUCLEOTIDE SEQUENCE</scope>
    <source>
        <tissue evidence="2">Fresh leaf tissue</tissue>
    </source>
</reference>
<gene>
    <name evidence="2" type="ORF">GUJ93_ZPchr0010g7768</name>
</gene>
<feature type="compositionally biased region" description="Basic and acidic residues" evidence="1">
    <location>
        <begin position="1"/>
        <end position="15"/>
    </location>
</feature>
<feature type="region of interest" description="Disordered" evidence="1">
    <location>
        <begin position="1"/>
        <end position="63"/>
    </location>
</feature>
<evidence type="ECO:0000313" key="3">
    <source>
        <dbReference type="Proteomes" id="UP000729402"/>
    </source>
</evidence>
<proteinExistence type="predicted"/>
<keyword evidence="3" id="KW-1185">Reference proteome</keyword>
<evidence type="ECO:0000256" key="1">
    <source>
        <dbReference type="SAM" id="MobiDB-lite"/>
    </source>
</evidence>
<name>A0A8J5TBQ0_ZIZPA</name>
<organism evidence="2 3">
    <name type="scientific">Zizania palustris</name>
    <name type="common">Northern wild rice</name>
    <dbReference type="NCBI Taxonomy" id="103762"/>
    <lineage>
        <taxon>Eukaryota</taxon>
        <taxon>Viridiplantae</taxon>
        <taxon>Streptophyta</taxon>
        <taxon>Embryophyta</taxon>
        <taxon>Tracheophyta</taxon>
        <taxon>Spermatophyta</taxon>
        <taxon>Magnoliopsida</taxon>
        <taxon>Liliopsida</taxon>
        <taxon>Poales</taxon>
        <taxon>Poaceae</taxon>
        <taxon>BOP clade</taxon>
        <taxon>Oryzoideae</taxon>
        <taxon>Oryzeae</taxon>
        <taxon>Zizaniinae</taxon>
        <taxon>Zizania</taxon>
    </lineage>
</organism>
<dbReference type="EMBL" id="JAAALK010000082">
    <property type="protein sequence ID" value="KAG8083999.1"/>
    <property type="molecule type" value="Genomic_DNA"/>
</dbReference>
<dbReference type="Proteomes" id="UP000729402">
    <property type="component" value="Unassembled WGS sequence"/>
</dbReference>
<reference evidence="2" key="2">
    <citation type="submission" date="2021-02" db="EMBL/GenBank/DDBJ databases">
        <authorList>
            <person name="Kimball J.A."/>
            <person name="Haas M.W."/>
            <person name="Macchietto M."/>
            <person name="Kono T."/>
            <person name="Duquette J."/>
            <person name="Shao M."/>
        </authorList>
    </citation>
    <scope>NUCLEOTIDE SEQUENCE</scope>
    <source>
        <tissue evidence="2">Fresh leaf tissue</tissue>
    </source>
</reference>
<sequence>MGRDDVRRPAGDDGRPASGRSAGDGRTGAGHKAVAGSGRDRIGVRRPGRWRGPEAGGGAGARRAAAWARGGWLGRREAAGERRAAGGRGGGAGQRRVVAAAWAGRGRRRRVWARTRS</sequence>
<comment type="caution">
    <text evidence="2">The sequence shown here is derived from an EMBL/GenBank/DDBJ whole genome shotgun (WGS) entry which is preliminary data.</text>
</comment>
<accession>A0A8J5TBQ0</accession>
<evidence type="ECO:0000313" key="2">
    <source>
        <dbReference type="EMBL" id="KAG8083999.1"/>
    </source>
</evidence>
<dbReference type="AlphaFoldDB" id="A0A8J5TBQ0"/>
<protein>
    <submittedName>
        <fullName evidence="2">Uncharacterized protein</fullName>
    </submittedName>
</protein>